<reference evidence="2" key="1">
    <citation type="journal article" date="2007" name="Science">
        <title>Draft genome of the filarial nematode parasite Brugia malayi.</title>
        <authorList>
            <person name="Ghedin E."/>
            <person name="Wang S."/>
            <person name="Spiro D."/>
            <person name="Caler E."/>
            <person name="Zhao Q."/>
            <person name="Crabtree J."/>
            <person name="Allen J.E."/>
            <person name="Delcher A.L."/>
            <person name="Guiliano D.B."/>
            <person name="Miranda-Saavedra D."/>
            <person name="Angiuoli S.V."/>
            <person name="Creasy T."/>
            <person name="Amedeo P."/>
            <person name="Haas B."/>
            <person name="El-Sayed N.M."/>
            <person name="Wortman J.R."/>
            <person name="Feldblyum T."/>
            <person name="Tallon L."/>
            <person name="Schatz M."/>
            <person name="Shumway M."/>
            <person name="Koo H."/>
            <person name="Salzberg S.L."/>
            <person name="Schobel S."/>
            <person name="Pertea M."/>
            <person name="Pop M."/>
            <person name="White O."/>
            <person name="Barton G.J."/>
            <person name="Carlow C.K."/>
            <person name="Crawford M.J."/>
            <person name="Daub J."/>
            <person name="Dimmic M.W."/>
            <person name="Estes C.F."/>
            <person name="Foster J.M."/>
            <person name="Ganatra M."/>
            <person name="Gregory W.F."/>
            <person name="Johnson N.M."/>
            <person name="Jin J."/>
            <person name="Komuniecki R."/>
            <person name="Korf I."/>
            <person name="Kumar S."/>
            <person name="Laney S."/>
            <person name="Li B.W."/>
            <person name="Li W."/>
            <person name="Lindblom T.H."/>
            <person name="Lustigman S."/>
            <person name="Ma D."/>
            <person name="Maina C.V."/>
            <person name="Martin D.M."/>
            <person name="McCarter J.P."/>
            <person name="McReynolds L."/>
            <person name="Mitreva M."/>
            <person name="Nutman T.B."/>
            <person name="Parkinson J."/>
            <person name="Peregrin-Alvarez J.M."/>
            <person name="Poole C."/>
            <person name="Ren Q."/>
            <person name="Saunders L."/>
            <person name="Sluder A.E."/>
            <person name="Smith K."/>
            <person name="Stanke M."/>
            <person name="Unnasch T.R."/>
            <person name="Ware J."/>
            <person name="Wei A.D."/>
            <person name="Weil G."/>
            <person name="Williams D.J."/>
            <person name="Zhang Y."/>
            <person name="Williams S.A."/>
            <person name="Fraser-Liggett C."/>
            <person name="Slatko B."/>
            <person name="Blaxter M.L."/>
            <person name="Scott A.L."/>
        </authorList>
    </citation>
    <scope>NUCLEOTIDE SEQUENCE</scope>
    <source>
        <strain evidence="2">FR3</strain>
    </source>
</reference>
<sequence length="72" mass="8432">MSVFVQPTLNADQEEGRLSRMLRRPTKRKYSAVRIISTVSTALYICPDELIDRTTRIFDSRQKFLSRKETLP</sequence>
<dbReference type="GeneID" id="6102531"/>
<dbReference type="CTD" id="6102531"/>
<dbReference type="OrthoDB" id="5854361at2759"/>
<accession>A0A8L7T5D9</accession>
<evidence type="ECO:0000313" key="3">
    <source>
        <dbReference type="WBParaSite" id="Bm420.1"/>
    </source>
</evidence>
<evidence type="ECO:0000313" key="2">
    <source>
        <dbReference type="Proteomes" id="UP000006672"/>
    </source>
</evidence>
<proteinExistence type="predicted"/>
<dbReference type="AlphaFoldDB" id="A0A4E9EUI8"/>
<dbReference type="RefSeq" id="XP_001899100.2">
    <property type="nucleotide sequence ID" value="XM_001899065.2"/>
</dbReference>
<name>A0A4E9EUI8_BRUMA</name>
<protein>
    <submittedName>
        <fullName evidence="1 3">Uncharacterized protein</fullName>
    </submittedName>
</protein>
<reference evidence="1" key="2">
    <citation type="submission" date="2019-04" db="EMBL/GenBank/DDBJ databases">
        <authorList>
            <person name="Howe K."/>
            <person name="Paulini M."/>
            <person name="Williams G."/>
        </authorList>
    </citation>
    <scope>NUCLEOTIDE SEQUENCE [LARGE SCALE GENOMIC DNA]</scope>
    <source>
        <strain evidence="1">FR3</strain>
    </source>
</reference>
<keyword evidence="2" id="KW-1185">Reference proteome</keyword>
<dbReference type="WBParaSite" id="Bm420.1">
    <property type="protein sequence ID" value="Bm420.1"/>
    <property type="gene ID" value="WBGene00220681"/>
</dbReference>
<gene>
    <name evidence="1" type="primary">Bm420</name>
    <name evidence="1" type="ORF">BM_BM420</name>
</gene>
<reference evidence="3" key="3">
    <citation type="submission" date="2022-04" db="UniProtKB">
        <authorList>
            <consortium name="WormBaseParasite"/>
        </authorList>
    </citation>
    <scope>IDENTIFICATION</scope>
</reference>
<dbReference type="KEGG" id="bmy:BM_BM420"/>
<organism evidence="1">
    <name type="scientific">Brugia malayi</name>
    <name type="common">Filarial nematode worm</name>
    <dbReference type="NCBI Taxonomy" id="6279"/>
    <lineage>
        <taxon>Eukaryota</taxon>
        <taxon>Metazoa</taxon>
        <taxon>Ecdysozoa</taxon>
        <taxon>Nematoda</taxon>
        <taxon>Chromadorea</taxon>
        <taxon>Rhabditida</taxon>
        <taxon>Spirurina</taxon>
        <taxon>Spiruromorpha</taxon>
        <taxon>Filarioidea</taxon>
        <taxon>Onchocercidae</taxon>
        <taxon>Brugia</taxon>
    </lineage>
</organism>
<dbReference type="EMBL" id="CAAKNF010000196">
    <property type="protein sequence ID" value="VIO86979.1"/>
    <property type="molecule type" value="Genomic_DNA"/>
</dbReference>
<evidence type="ECO:0000313" key="1">
    <source>
        <dbReference type="EMBL" id="VIO86979.1"/>
    </source>
</evidence>
<dbReference type="Proteomes" id="UP000006672">
    <property type="component" value="Unassembled WGS sequence"/>
</dbReference>
<accession>A0A4E9EUI8</accession>